<dbReference type="SUPFAM" id="SSF52821">
    <property type="entry name" value="Rhodanese/Cell cycle control phosphatase"/>
    <property type="match status" value="1"/>
</dbReference>
<dbReference type="InterPro" id="IPR001763">
    <property type="entry name" value="Rhodanese-like_dom"/>
</dbReference>
<evidence type="ECO:0000256" key="1">
    <source>
        <dbReference type="SAM" id="SignalP"/>
    </source>
</evidence>
<name>A0A7X8SIL0_9BACT</name>
<dbReference type="CDD" id="cd00158">
    <property type="entry name" value="RHOD"/>
    <property type="match status" value="1"/>
</dbReference>
<dbReference type="EMBL" id="JABAIL010000002">
    <property type="protein sequence ID" value="NLR90787.1"/>
    <property type="molecule type" value="Genomic_DNA"/>
</dbReference>
<dbReference type="RefSeq" id="WP_168881503.1">
    <property type="nucleotide sequence ID" value="NZ_JABAIL010000002.1"/>
</dbReference>
<dbReference type="AlphaFoldDB" id="A0A7X8SIL0"/>
<comment type="caution">
    <text evidence="3">The sequence shown here is derived from an EMBL/GenBank/DDBJ whole genome shotgun (WGS) entry which is preliminary data.</text>
</comment>
<evidence type="ECO:0000259" key="2">
    <source>
        <dbReference type="PROSITE" id="PS50206"/>
    </source>
</evidence>
<dbReference type="PROSITE" id="PS50206">
    <property type="entry name" value="RHODANESE_3"/>
    <property type="match status" value="1"/>
</dbReference>
<keyword evidence="1" id="KW-0732">Signal</keyword>
<organism evidence="3 4">
    <name type="scientific">Flammeovirga agarivorans</name>
    <dbReference type="NCBI Taxonomy" id="2726742"/>
    <lineage>
        <taxon>Bacteria</taxon>
        <taxon>Pseudomonadati</taxon>
        <taxon>Bacteroidota</taxon>
        <taxon>Cytophagia</taxon>
        <taxon>Cytophagales</taxon>
        <taxon>Flammeovirgaceae</taxon>
        <taxon>Flammeovirga</taxon>
    </lineage>
</organism>
<dbReference type="InterPro" id="IPR036873">
    <property type="entry name" value="Rhodanese-like_dom_sf"/>
</dbReference>
<dbReference type="Gene3D" id="3.40.250.10">
    <property type="entry name" value="Rhodanese-like domain"/>
    <property type="match status" value="1"/>
</dbReference>
<evidence type="ECO:0000313" key="4">
    <source>
        <dbReference type="Proteomes" id="UP000585050"/>
    </source>
</evidence>
<feature type="chain" id="PRO_5030814991" evidence="1">
    <location>
        <begin position="27"/>
        <end position="135"/>
    </location>
</feature>
<dbReference type="SMART" id="SM00450">
    <property type="entry name" value="RHOD"/>
    <property type="match status" value="1"/>
</dbReference>
<dbReference type="Pfam" id="PF00581">
    <property type="entry name" value="Rhodanese"/>
    <property type="match status" value="1"/>
</dbReference>
<dbReference type="PROSITE" id="PS51257">
    <property type="entry name" value="PROKAR_LIPOPROTEIN"/>
    <property type="match status" value="1"/>
</dbReference>
<dbReference type="PANTHER" id="PTHR45431:SF3">
    <property type="entry name" value="RHODANESE-LIKE DOMAIN-CONTAINING PROTEIN 15, CHLOROPLASTIC"/>
    <property type="match status" value="1"/>
</dbReference>
<sequence>MNNFFRISCILSVIFLSLISSCSSTNSQTEPQVSVSEFVEARKAHPEAIIIDVRTPGEYKQGTMEGAINVDIKSSSFKDQVKNLDQETTVMVFCKGGVRSAKAKKELKAMGFSDVIDLEGGFTAWKSAGGEVVKP</sequence>
<protein>
    <submittedName>
        <fullName evidence="3">Rhodanese-like domain-containing protein</fullName>
    </submittedName>
</protein>
<proteinExistence type="predicted"/>
<reference evidence="3 4" key="1">
    <citation type="submission" date="2020-04" db="EMBL/GenBank/DDBJ databases">
        <title>Flammeovirga sp. SR4, a novel species isolated from seawater.</title>
        <authorList>
            <person name="Wang X."/>
        </authorList>
    </citation>
    <scope>NUCLEOTIDE SEQUENCE [LARGE SCALE GENOMIC DNA]</scope>
    <source>
        <strain evidence="3 4">SR4</strain>
    </source>
</reference>
<evidence type="ECO:0000313" key="3">
    <source>
        <dbReference type="EMBL" id="NLR90787.1"/>
    </source>
</evidence>
<keyword evidence="4" id="KW-1185">Reference proteome</keyword>
<gene>
    <name evidence="3" type="ORF">HGP29_06200</name>
</gene>
<feature type="signal peptide" evidence="1">
    <location>
        <begin position="1"/>
        <end position="26"/>
    </location>
</feature>
<feature type="domain" description="Rhodanese" evidence="2">
    <location>
        <begin position="44"/>
        <end position="134"/>
    </location>
</feature>
<accession>A0A7X8SIL0</accession>
<dbReference type="PANTHER" id="PTHR45431">
    <property type="entry name" value="RHODANESE-LIKE DOMAIN-CONTAINING PROTEIN 15, CHLOROPLASTIC"/>
    <property type="match status" value="1"/>
</dbReference>
<dbReference type="InterPro" id="IPR052367">
    <property type="entry name" value="Thiosulfate_ST/Rhodanese-like"/>
</dbReference>
<dbReference type="Proteomes" id="UP000585050">
    <property type="component" value="Unassembled WGS sequence"/>
</dbReference>